<evidence type="ECO:0000256" key="1">
    <source>
        <dbReference type="SAM" id="MobiDB-lite"/>
    </source>
</evidence>
<sequence length="169" mass="18714">MNFLLRSACSLARLELHDTGVQVNEFIDCLQHKSVRGITELVVHDSCDWMWDPVITPQLVQLLTLMRGGNDLNTSCLLPALKALDLGLGKSCWACSNDSLSKMTESRWQAANSVARLEHVHLDLHLLADKSGPDHLRLEKLREGSGLSTNASSYSTNPGPSTQFHLQRP</sequence>
<organism evidence="2 3">
    <name type="scientific">Favolaschia claudopus</name>
    <dbReference type="NCBI Taxonomy" id="2862362"/>
    <lineage>
        <taxon>Eukaryota</taxon>
        <taxon>Fungi</taxon>
        <taxon>Dikarya</taxon>
        <taxon>Basidiomycota</taxon>
        <taxon>Agaricomycotina</taxon>
        <taxon>Agaricomycetes</taxon>
        <taxon>Agaricomycetidae</taxon>
        <taxon>Agaricales</taxon>
        <taxon>Marasmiineae</taxon>
        <taxon>Mycenaceae</taxon>
        <taxon>Favolaschia</taxon>
    </lineage>
</organism>
<dbReference type="Proteomes" id="UP001362999">
    <property type="component" value="Unassembled WGS sequence"/>
</dbReference>
<proteinExistence type="predicted"/>
<evidence type="ECO:0000313" key="3">
    <source>
        <dbReference type="Proteomes" id="UP001362999"/>
    </source>
</evidence>
<dbReference type="EMBL" id="JAWWNJ010000151">
    <property type="protein sequence ID" value="KAK6981328.1"/>
    <property type="molecule type" value="Genomic_DNA"/>
</dbReference>
<name>A0AAV9ZFZ8_9AGAR</name>
<evidence type="ECO:0000313" key="2">
    <source>
        <dbReference type="EMBL" id="KAK6981328.1"/>
    </source>
</evidence>
<accession>A0AAV9ZFZ8</accession>
<comment type="caution">
    <text evidence="2">The sequence shown here is derived from an EMBL/GenBank/DDBJ whole genome shotgun (WGS) entry which is preliminary data.</text>
</comment>
<protein>
    <submittedName>
        <fullName evidence="2">Uncharacterized protein</fullName>
    </submittedName>
</protein>
<feature type="region of interest" description="Disordered" evidence="1">
    <location>
        <begin position="147"/>
        <end position="169"/>
    </location>
</feature>
<keyword evidence="3" id="KW-1185">Reference proteome</keyword>
<gene>
    <name evidence="2" type="ORF">R3P38DRAFT_3234340</name>
</gene>
<reference evidence="2 3" key="1">
    <citation type="journal article" date="2024" name="J Genomics">
        <title>Draft genome sequencing and assembly of Favolaschia claudopus CIRM-BRFM 2984 isolated from oak limbs.</title>
        <authorList>
            <person name="Navarro D."/>
            <person name="Drula E."/>
            <person name="Chaduli D."/>
            <person name="Cazenave R."/>
            <person name="Ahrendt S."/>
            <person name="Wang J."/>
            <person name="Lipzen A."/>
            <person name="Daum C."/>
            <person name="Barry K."/>
            <person name="Grigoriev I.V."/>
            <person name="Favel A."/>
            <person name="Rosso M.N."/>
            <person name="Martin F."/>
        </authorList>
    </citation>
    <scope>NUCLEOTIDE SEQUENCE [LARGE SCALE GENOMIC DNA]</scope>
    <source>
        <strain evidence="2 3">CIRM-BRFM 2984</strain>
    </source>
</reference>
<dbReference type="AlphaFoldDB" id="A0AAV9ZFZ8"/>